<gene>
    <name evidence="1" type="ORF">ASPCADRAFT_211244</name>
</gene>
<evidence type="ECO:0000313" key="2">
    <source>
        <dbReference type="Proteomes" id="UP000188318"/>
    </source>
</evidence>
<dbReference type="AlphaFoldDB" id="A0A1R3RAC9"/>
<evidence type="ECO:0000313" key="1">
    <source>
        <dbReference type="EMBL" id="OOF91436.1"/>
    </source>
</evidence>
<protein>
    <submittedName>
        <fullName evidence="1">Uncharacterized protein</fullName>
    </submittedName>
</protein>
<accession>A0A1R3RAC9</accession>
<name>A0A1R3RAC9_ASPC5</name>
<dbReference type="Proteomes" id="UP000188318">
    <property type="component" value="Unassembled WGS sequence"/>
</dbReference>
<dbReference type="VEuPathDB" id="FungiDB:ASPCADRAFT_211244"/>
<keyword evidence="2" id="KW-1185">Reference proteome</keyword>
<organism evidence="1 2">
    <name type="scientific">Aspergillus carbonarius (strain ITEM 5010)</name>
    <dbReference type="NCBI Taxonomy" id="602072"/>
    <lineage>
        <taxon>Eukaryota</taxon>
        <taxon>Fungi</taxon>
        <taxon>Dikarya</taxon>
        <taxon>Ascomycota</taxon>
        <taxon>Pezizomycotina</taxon>
        <taxon>Eurotiomycetes</taxon>
        <taxon>Eurotiomycetidae</taxon>
        <taxon>Eurotiales</taxon>
        <taxon>Aspergillaceae</taxon>
        <taxon>Aspergillus</taxon>
        <taxon>Aspergillus subgen. Circumdati</taxon>
    </lineage>
</organism>
<sequence>MLKRHGSSGESTAINVMTISAGKHLDRVVTTPRILHLERKYPGIGSKHEGWARRLLVTMVDRDVREPPGFWALSSGVEWRQANQTIAGVSERISRYATAI</sequence>
<proteinExistence type="predicted"/>
<dbReference type="EMBL" id="KV907511">
    <property type="protein sequence ID" value="OOF91436.1"/>
    <property type="molecule type" value="Genomic_DNA"/>
</dbReference>
<reference evidence="2" key="1">
    <citation type="journal article" date="2017" name="Genome Biol.">
        <title>Comparative genomics reveals high biological diversity and specific adaptations in the industrially and medically important fungal genus Aspergillus.</title>
        <authorList>
            <person name="de Vries R.P."/>
            <person name="Riley R."/>
            <person name="Wiebenga A."/>
            <person name="Aguilar-Osorio G."/>
            <person name="Amillis S."/>
            <person name="Uchima C.A."/>
            <person name="Anderluh G."/>
            <person name="Asadollahi M."/>
            <person name="Askin M."/>
            <person name="Barry K."/>
            <person name="Battaglia E."/>
            <person name="Bayram O."/>
            <person name="Benocci T."/>
            <person name="Braus-Stromeyer S.A."/>
            <person name="Caldana C."/>
            <person name="Canovas D."/>
            <person name="Cerqueira G.C."/>
            <person name="Chen F."/>
            <person name="Chen W."/>
            <person name="Choi C."/>
            <person name="Clum A."/>
            <person name="Dos Santos R.A."/>
            <person name="Damasio A.R."/>
            <person name="Diallinas G."/>
            <person name="Emri T."/>
            <person name="Fekete E."/>
            <person name="Flipphi M."/>
            <person name="Freyberg S."/>
            <person name="Gallo A."/>
            <person name="Gournas C."/>
            <person name="Habgood R."/>
            <person name="Hainaut M."/>
            <person name="Harispe M.L."/>
            <person name="Henrissat B."/>
            <person name="Hilden K.S."/>
            <person name="Hope R."/>
            <person name="Hossain A."/>
            <person name="Karabika E."/>
            <person name="Karaffa L."/>
            <person name="Karanyi Z."/>
            <person name="Krasevec N."/>
            <person name="Kuo A."/>
            <person name="Kusch H."/>
            <person name="LaButti K."/>
            <person name="Lagendijk E.L."/>
            <person name="Lapidus A."/>
            <person name="Levasseur A."/>
            <person name="Lindquist E."/>
            <person name="Lipzen A."/>
            <person name="Logrieco A.F."/>
            <person name="MacCabe A."/>
            <person name="Maekelae M.R."/>
            <person name="Malavazi I."/>
            <person name="Melin P."/>
            <person name="Meyer V."/>
            <person name="Mielnichuk N."/>
            <person name="Miskei M."/>
            <person name="Molnar A.P."/>
            <person name="Mule G."/>
            <person name="Ngan C.Y."/>
            <person name="Orejas M."/>
            <person name="Orosz E."/>
            <person name="Ouedraogo J.P."/>
            <person name="Overkamp K.M."/>
            <person name="Park H.-S."/>
            <person name="Perrone G."/>
            <person name="Piumi F."/>
            <person name="Punt P.J."/>
            <person name="Ram A.F."/>
            <person name="Ramon A."/>
            <person name="Rauscher S."/>
            <person name="Record E."/>
            <person name="Riano-Pachon D.M."/>
            <person name="Robert V."/>
            <person name="Roehrig J."/>
            <person name="Ruller R."/>
            <person name="Salamov A."/>
            <person name="Salih N.S."/>
            <person name="Samson R.A."/>
            <person name="Sandor E."/>
            <person name="Sanguinetti M."/>
            <person name="Schuetze T."/>
            <person name="Sepcic K."/>
            <person name="Shelest E."/>
            <person name="Sherlock G."/>
            <person name="Sophianopoulou V."/>
            <person name="Squina F.M."/>
            <person name="Sun H."/>
            <person name="Susca A."/>
            <person name="Todd R.B."/>
            <person name="Tsang A."/>
            <person name="Unkles S.E."/>
            <person name="van de Wiele N."/>
            <person name="van Rossen-Uffink D."/>
            <person name="Oliveira J.V."/>
            <person name="Vesth T.C."/>
            <person name="Visser J."/>
            <person name="Yu J.-H."/>
            <person name="Zhou M."/>
            <person name="Andersen M.R."/>
            <person name="Archer D.B."/>
            <person name="Baker S.E."/>
            <person name="Benoit I."/>
            <person name="Brakhage A.A."/>
            <person name="Braus G.H."/>
            <person name="Fischer R."/>
            <person name="Frisvad J.C."/>
            <person name="Goldman G.H."/>
            <person name="Houbraken J."/>
            <person name="Oakley B."/>
            <person name="Pocsi I."/>
            <person name="Scazzocchio C."/>
            <person name="Seiboth B."/>
            <person name="vanKuyk P.A."/>
            <person name="Wortman J."/>
            <person name="Dyer P.S."/>
            <person name="Grigoriev I.V."/>
        </authorList>
    </citation>
    <scope>NUCLEOTIDE SEQUENCE [LARGE SCALE GENOMIC DNA]</scope>
    <source>
        <strain evidence="2">ITEM 5010</strain>
    </source>
</reference>